<feature type="domain" description="Cytochrome oxidase subunit II copper A binding" evidence="6">
    <location>
        <begin position="552"/>
        <end position="662"/>
    </location>
</feature>
<dbReference type="GO" id="GO:0005507">
    <property type="term" value="F:copper ion binding"/>
    <property type="evidence" value="ECO:0007669"/>
    <property type="project" value="InterPro"/>
</dbReference>
<feature type="signal peptide" evidence="5">
    <location>
        <begin position="1"/>
        <end position="26"/>
    </location>
</feature>
<dbReference type="InterPro" id="IPR008972">
    <property type="entry name" value="Cupredoxin"/>
</dbReference>
<sequence length="770" mass="85709">MKIRKPMLASLIALTVGLTAGGQAWSQDTLKDVMKKRGLTEKDILAAAKTYTPTGGRDEYLAFSSGGQSGQVIVYGVPSMRILKYIGVFTPEPWQGYGFDDESKEVLAQGRIEGKDIVYGDTHHPAFSETKGDYNGKYLFINDKANPRIAVIDLKDFETKQIVVNPLFRSEHGGAFVTPNTEYVMEATQYAHPYKGSGFVPLSDFNEKYRGGLTYWKFNMEKGKIEPENSFTFELPPYSQDLSDAGKGPTYGWGFTNSFCSERYVGGIEKGRPPFEAGCSSKDTDFMHLTNWKKASELVKAGKIGKKVNGMTLISMKEAVANNLLYLIPEPKSPHGVDVVPTGDKIVVSGKLDSHTWVYDWKKIQKVMKNKKFEGKDPYGIPIIALKDALDKSVAVGLGPLHTQFDSKKCVAYTSIYVDSMITKWDYCKGKVLDQLPIHYNVGHLVAMEGDSVSPDGKYLIALNKLAIDRFNPVGPLHPQNHQLIDISGDKMQLLYDMPVPLGEPHYVVAIKADKLKPEIRYRSGWNSRKDERSPWKTRAGREKIERTCDANGKCTVNVYGTAIRSHLTPEIIEVTEGDTVSIHVTNLERAEDEVHGYAMYGHNVQLSIEPGKTASTTFVADKAGVYPYYCTEFCSALHLEMQGYLLVQPKGYKAKSGGLKAGTNYTEADYKKQVKTNIDTQAVINQVVGFITSHNYKDFPTVVALVEDATDQLGFAKEAKAKAEAAAAKKDWNNAMLWANQWWQYQVKTADLGLRAKTYLEEHGAKKVK</sequence>
<dbReference type="InterPro" id="IPR015943">
    <property type="entry name" value="WD40/YVTN_repeat-like_dom_sf"/>
</dbReference>
<organism evidence="7 8">
    <name type="scientific">Thiolapillus brandeum</name>
    <dbReference type="NCBI Taxonomy" id="1076588"/>
    <lineage>
        <taxon>Bacteria</taxon>
        <taxon>Pseudomonadati</taxon>
        <taxon>Pseudomonadota</taxon>
        <taxon>Gammaproteobacteria</taxon>
        <taxon>Chromatiales</taxon>
        <taxon>Sedimenticolaceae</taxon>
        <taxon>Thiolapillus</taxon>
    </lineage>
</organism>
<evidence type="ECO:0000256" key="5">
    <source>
        <dbReference type="SAM" id="SignalP"/>
    </source>
</evidence>
<dbReference type="AlphaFoldDB" id="A0A7U6GH68"/>
<feature type="chain" id="PRO_5031255716" evidence="5">
    <location>
        <begin position="27"/>
        <end position="770"/>
    </location>
</feature>
<dbReference type="PANTHER" id="PTHR42838:SF2">
    <property type="entry name" value="NITROUS-OXIDE REDUCTASE"/>
    <property type="match status" value="1"/>
</dbReference>
<dbReference type="InterPro" id="IPR041114">
    <property type="entry name" value="Nos_propeller"/>
</dbReference>
<dbReference type="SUPFAM" id="SSF49503">
    <property type="entry name" value="Cupredoxins"/>
    <property type="match status" value="1"/>
</dbReference>
<dbReference type="GO" id="GO:0050304">
    <property type="term" value="F:nitrous-oxide reductase activity"/>
    <property type="evidence" value="ECO:0007669"/>
    <property type="project" value="UniProtKB-EC"/>
</dbReference>
<evidence type="ECO:0000256" key="2">
    <source>
        <dbReference type="ARBA" id="ARBA00022723"/>
    </source>
</evidence>
<comment type="subcellular location">
    <subcellularLocation>
        <location evidence="1">Periplasm</location>
    </subcellularLocation>
</comment>
<dbReference type="InterPro" id="IPR034205">
    <property type="entry name" value="N2OR_C"/>
</dbReference>
<dbReference type="InterPro" id="IPR051403">
    <property type="entry name" value="NosZ/Cyto_c_oxidase_sub2"/>
</dbReference>
<name>A0A7U6GH68_9GAMM</name>
<keyword evidence="4" id="KW-0186">Copper</keyword>
<accession>A0A7U6GH68</accession>
<protein>
    <submittedName>
        <fullName evidence="7">Nitrous-oxide reductase</fullName>
        <ecNumber evidence="7">1.7.2.4</ecNumber>
    </submittedName>
</protein>
<dbReference type="InterPro" id="IPR026468">
    <property type="entry name" value="Nitrous_oxide_Rdtase_Sec-dep"/>
</dbReference>
<dbReference type="InterPro" id="IPR011045">
    <property type="entry name" value="N2O_reductase_N"/>
</dbReference>
<dbReference type="SUPFAM" id="SSF50974">
    <property type="entry name" value="Nitrous oxide reductase, N-terminal domain"/>
    <property type="match status" value="1"/>
</dbReference>
<evidence type="ECO:0000256" key="1">
    <source>
        <dbReference type="ARBA" id="ARBA00004418"/>
    </source>
</evidence>
<evidence type="ECO:0000313" key="8">
    <source>
        <dbReference type="Proteomes" id="UP000031631"/>
    </source>
</evidence>
<reference evidence="7 8" key="1">
    <citation type="journal article" date="2014" name="PLoS ONE">
        <title>Physiological and genomic features of a novel sulfur-oxidizing gammaproteobacterium belonging to a previously uncultivated symbiotic lineage isolated from a hydrothermal vent.</title>
        <authorList>
            <person name="Nunoura T."/>
            <person name="Takaki Y."/>
            <person name="Kazama H."/>
            <person name="Kakuta J."/>
            <person name="Shimamura S."/>
            <person name="Makita H."/>
            <person name="Hirai M."/>
            <person name="Miyazaki M."/>
            <person name="Takai K."/>
        </authorList>
    </citation>
    <scope>NUCLEOTIDE SEQUENCE [LARGE SCALE GENOMIC DNA]</scope>
    <source>
        <strain evidence="7 8">Hiromi1</strain>
    </source>
</reference>
<dbReference type="PANTHER" id="PTHR42838">
    <property type="entry name" value="CYTOCHROME C OXIDASE SUBUNIT II"/>
    <property type="match status" value="1"/>
</dbReference>
<dbReference type="EMBL" id="AP012273">
    <property type="protein sequence ID" value="BAO43557.1"/>
    <property type="molecule type" value="Genomic_DNA"/>
</dbReference>
<dbReference type="Proteomes" id="UP000031631">
    <property type="component" value="Chromosome"/>
</dbReference>
<dbReference type="GO" id="GO:0004129">
    <property type="term" value="F:cytochrome-c oxidase activity"/>
    <property type="evidence" value="ECO:0007669"/>
    <property type="project" value="InterPro"/>
</dbReference>
<dbReference type="EC" id="1.7.2.4" evidence="7"/>
<dbReference type="Gene3D" id="2.130.10.10">
    <property type="entry name" value="YVTN repeat-like/Quinoprotein amine dehydrogenase"/>
    <property type="match status" value="1"/>
</dbReference>
<proteinExistence type="predicted"/>
<keyword evidence="3" id="KW-0574">Periplasm</keyword>
<dbReference type="Gene3D" id="2.60.40.420">
    <property type="entry name" value="Cupredoxins - blue copper proteins"/>
    <property type="match status" value="1"/>
</dbReference>
<keyword evidence="2" id="KW-0479">Metal-binding</keyword>
<dbReference type="Pfam" id="PF00116">
    <property type="entry name" value="COX2"/>
    <property type="match status" value="1"/>
</dbReference>
<dbReference type="NCBIfam" id="TIGR04246">
    <property type="entry name" value="nitrous_NosZ_Gp"/>
    <property type="match status" value="1"/>
</dbReference>
<dbReference type="OrthoDB" id="9759695at2"/>
<evidence type="ECO:0000256" key="4">
    <source>
        <dbReference type="ARBA" id="ARBA00023008"/>
    </source>
</evidence>
<dbReference type="InterPro" id="IPR002429">
    <property type="entry name" value="CcO_II-like_C"/>
</dbReference>
<keyword evidence="7" id="KW-0560">Oxidoreductase</keyword>
<gene>
    <name evidence="7" type="ORF">TBH_C0619</name>
</gene>
<keyword evidence="8" id="KW-1185">Reference proteome</keyword>
<dbReference type="GO" id="GO:0016020">
    <property type="term" value="C:membrane"/>
    <property type="evidence" value="ECO:0007669"/>
    <property type="project" value="InterPro"/>
</dbReference>
<evidence type="ECO:0000259" key="6">
    <source>
        <dbReference type="PROSITE" id="PS50857"/>
    </source>
</evidence>
<dbReference type="CDD" id="cd04223">
    <property type="entry name" value="N2OR_C"/>
    <property type="match status" value="1"/>
</dbReference>
<evidence type="ECO:0000313" key="7">
    <source>
        <dbReference type="EMBL" id="BAO43557.1"/>
    </source>
</evidence>
<dbReference type="Pfam" id="PF18764">
    <property type="entry name" value="nos_propeller"/>
    <property type="match status" value="1"/>
</dbReference>
<dbReference type="KEGG" id="tbn:TBH_C0619"/>
<dbReference type="RefSeq" id="WP_041065396.1">
    <property type="nucleotide sequence ID" value="NZ_AP012273.1"/>
</dbReference>
<keyword evidence="5" id="KW-0732">Signal</keyword>
<dbReference type="PROSITE" id="PS50857">
    <property type="entry name" value="COX2_CUA"/>
    <property type="match status" value="1"/>
</dbReference>
<evidence type="ECO:0000256" key="3">
    <source>
        <dbReference type="ARBA" id="ARBA00022764"/>
    </source>
</evidence>
<dbReference type="GO" id="GO:0042597">
    <property type="term" value="C:periplasmic space"/>
    <property type="evidence" value="ECO:0007669"/>
    <property type="project" value="UniProtKB-SubCell"/>
</dbReference>